<evidence type="ECO:0000313" key="9">
    <source>
        <dbReference type="EMBL" id="CAC5420638.1"/>
    </source>
</evidence>
<keyword evidence="10" id="KW-1185">Reference proteome</keyword>
<dbReference type="GO" id="GO:0000981">
    <property type="term" value="F:DNA-binding transcription factor activity, RNA polymerase II-specific"/>
    <property type="evidence" value="ECO:0007669"/>
    <property type="project" value="TreeGrafter"/>
</dbReference>
<keyword evidence="1" id="KW-0479">Metal-binding</keyword>
<reference evidence="9 10" key="1">
    <citation type="submission" date="2020-06" db="EMBL/GenBank/DDBJ databases">
        <authorList>
            <person name="Li R."/>
            <person name="Bekaert M."/>
        </authorList>
    </citation>
    <scope>NUCLEOTIDE SEQUENCE [LARGE SCALE GENOMIC DNA]</scope>
    <source>
        <strain evidence="10">wild</strain>
    </source>
</reference>
<dbReference type="PANTHER" id="PTHR24394">
    <property type="entry name" value="ZINC FINGER PROTEIN"/>
    <property type="match status" value="1"/>
</dbReference>
<protein>
    <submittedName>
        <fullName evidence="9">PRDM5</fullName>
    </submittedName>
</protein>
<evidence type="ECO:0000259" key="8">
    <source>
        <dbReference type="PROSITE" id="PS50157"/>
    </source>
</evidence>
<dbReference type="Gene3D" id="3.30.160.60">
    <property type="entry name" value="Classic Zinc Finger"/>
    <property type="match status" value="1"/>
</dbReference>
<proteinExistence type="predicted"/>
<dbReference type="GO" id="GO:0008270">
    <property type="term" value="F:zinc ion binding"/>
    <property type="evidence" value="ECO:0007669"/>
    <property type="project" value="UniProtKB-KW"/>
</dbReference>
<keyword evidence="3 6" id="KW-0863">Zinc-finger</keyword>
<evidence type="ECO:0000256" key="5">
    <source>
        <dbReference type="ARBA" id="ARBA00023242"/>
    </source>
</evidence>
<dbReference type="AlphaFoldDB" id="A0A6J8EJP8"/>
<evidence type="ECO:0000256" key="7">
    <source>
        <dbReference type="SAM" id="MobiDB-lite"/>
    </source>
</evidence>
<dbReference type="PANTHER" id="PTHR24394:SF29">
    <property type="entry name" value="MYONEURIN"/>
    <property type="match status" value="1"/>
</dbReference>
<evidence type="ECO:0000256" key="4">
    <source>
        <dbReference type="ARBA" id="ARBA00022833"/>
    </source>
</evidence>
<evidence type="ECO:0000256" key="6">
    <source>
        <dbReference type="PROSITE-ProRule" id="PRU00042"/>
    </source>
</evidence>
<gene>
    <name evidence="9" type="ORF">MCOR_52851</name>
</gene>
<evidence type="ECO:0000256" key="2">
    <source>
        <dbReference type="ARBA" id="ARBA00022737"/>
    </source>
</evidence>
<feature type="domain" description="C2H2-type" evidence="8">
    <location>
        <begin position="349"/>
        <end position="377"/>
    </location>
</feature>
<dbReference type="OrthoDB" id="5576026at2759"/>
<feature type="region of interest" description="Disordered" evidence="7">
    <location>
        <begin position="311"/>
        <end position="339"/>
    </location>
</feature>
<dbReference type="PROSITE" id="PS50157">
    <property type="entry name" value="ZINC_FINGER_C2H2_2"/>
    <property type="match status" value="2"/>
</dbReference>
<sequence>MSKEMVSQLEVSAMIQRIKQEPQDEEFINNKQCNGLTKEATSKRKSTEDITATGQTGLKRFRNQSENGKPSIPCLICDRYLENQDELMIHMALDHQCSQQGSRRQVGRIPKHTCQICFAKFRTLRDLFTHTTFHAKQLQLNGEWASEIGNRMEKNIMKQGAIRQYFSNLQNNLNGDIQHGTFKCDCCHNIFMNRDTYAMHVMMRVKDETCKPDDMYLKKSSVKENGSEYGEKIDLVPSQSGQEFLIDVTSSVNEDEYLKSALSVADSNQRTPREESKFQSLQGIKCMCCSEHFLDQDAMAMHVMTVHAATKKQQMTSLNHPKESAAGQQNRKGKKSQDQSNDITVHEFFRCQFCGSIFESRDVLTMHVLTQHAKENENSKTKSNEKENKDAKT</sequence>
<dbReference type="EMBL" id="CACVKT020009161">
    <property type="protein sequence ID" value="CAC5420638.1"/>
    <property type="molecule type" value="Genomic_DNA"/>
</dbReference>
<evidence type="ECO:0000313" key="10">
    <source>
        <dbReference type="Proteomes" id="UP000507470"/>
    </source>
</evidence>
<evidence type="ECO:0000256" key="1">
    <source>
        <dbReference type="ARBA" id="ARBA00022723"/>
    </source>
</evidence>
<evidence type="ECO:0000256" key="3">
    <source>
        <dbReference type="ARBA" id="ARBA00022771"/>
    </source>
</evidence>
<dbReference type="GO" id="GO:0005634">
    <property type="term" value="C:nucleus"/>
    <property type="evidence" value="ECO:0007669"/>
    <property type="project" value="TreeGrafter"/>
</dbReference>
<feature type="domain" description="C2H2-type" evidence="8">
    <location>
        <begin position="284"/>
        <end position="312"/>
    </location>
</feature>
<keyword evidence="5" id="KW-0539">Nucleus</keyword>
<dbReference type="Proteomes" id="UP000507470">
    <property type="component" value="Unassembled WGS sequence"/>
</dbReference>
<name>A0A6J8EJP8_MYTCO</name>
<keyword evidence="4" id="KW-0862">Zinc</keyword>
<dbReference type="SMART" id="SM00355">
    <property type="entry name" value="ZnF_C2H2"/>
    <property type="match status" value="5"/>
</dbReference>
<keyword evidence="2" id="KW-0677">Repeat</keyword>
<organism evidence="9 10">
    <name type="scientific">Mytilus coruscus</name>
    <name type="common">Sea mussel</name>
    <dbReference type="NCBI Taxonomy" id="42192"/>
    <lineage>
        <taxon>Eukaryota</taxon>
        <taxon>Metazoa</taxon>
        <taxon>Spiralia</taxon>
        <taxon>Lophotrochozoa</taxon>
        <taxon>Mollusca</taxon>
        <taxon>Bivalvia</taxon>
        <taxon>Autobranchia</taxon>
        <taxon>Pteriomorphia</taxon>
        <taxon>Mytilida</taxon>
        <taxon>Mytiloidea</taxon>
        <taxon>Mytilidae</taxon>
        <taxon>Mytilinae</taxon>
        <taxon>Mytilus</taxon>
    </lineage>
</organism>
<dbReference type="PROSITE" id="PS00028">
    <property type="entry name" value="ZINC_FINGER_C2H2_1"/>
    <property type="match status" value="4"/>
</dbReference>
<accession>A0A6J8EJP8</accession>
<feature type="region of interest" description="Disordered" evidence="7">
    <location>
        <begin position="374"/>
        <end position="393"/>
    </location>
</feature>
<dbReference type="InterPro" id="IPR013087">
    <property type="entry name" value="Znf_C2H2_type"/>
</dbReference>